<dbReference type="RefSeq" id="WP_270920562.1">
    <property type="nucleotide sequence ID" value="NZ_CP127247.1"/>
</dbReference>
<dbReference type="PROSITE" id="PS00166">
    <property type="entry name" value="ENOYL_COA_HYDRATASE"/>
    <property type="match status" value="1"/>
</dbReference>
<accession>A0A9Y2KZ81</accession>
<dbReference type="GO" id="GO:0006635">
    <property type="term" value="P:fatty acid beta-oxidation"/>
    <property type="evidence" value="ECO:0007669"/>
    <property type="project" value="TreeGrafter"/>
</dbReference>
<keyword evidence="4" id="KW-1185">Reference proteome</keyword>
<dbReference type="Proteomes" id="UP001238334">
    <property type="component" value="Chromosome"/>
</dbReference>
<comment type="similarity">
    <text evidence="1 2">Belongs to the enoyl-CoA hydratase/isomerase family.</text>
</comment>
<gene>
    <name evidence="3" type="ORF">QPJ95_21495</name>
</gene>
<proteinExistence type="inferred from homology"/>
<name>A0A9Y2KZ81_9RHOB</name>
<dbReference type="PANTHER" id="PTHR11941:SF54">
    <property type="entry name" value="ENOYL-COA HYDRATASE, MITOCHONDRIAL"/>
    <property type="match status" value="1"/>
</dbReference>
<dbReference type="Gene3D" id="3.90.226.10">
    <property type="entry name" value="2-enoyl-CoA Hydratase, Chain A, domain 1"/>
    <property type="match status" value="1"/>
</dbReference>
<reference evidence="3 4" key="1">
    <citation type="submission" date="2023-06" db="EMBL/GenBank/DDBJ databases">
        <title>Parasedimentitalea psychrophila sp. nov., a psychrophilic bacterium isolated from deep-sea sediment.</title>
        <authorList>
            <person name="Li A."/>
        </authorList>
    </citation>
    <scope>NUCLEOTIDE SEQUENCE [LARGE SCALE GENOMIC DNA]</scope>
    <source>
        <strain evidence="3 4">QS115</strain>
    </source>
</reference>
<dbReference type="InterPro" id="IPR029045">
    <property type="entry name" value="ClpP/crotonase-like_dom_sf"/>
</dbReference>
<dbReference type="SUPFAM" id="SSF52096">
    <property type="entry name" value="ClpP/crotonase"/>
    <property type="match status" value="1"/>
</dbReference>
<evidence type="ECO:0000256" key="1">
    <source>
        <dbReference type="ARBA" id="ARBA00005254"/>
    </source>
</evidence>
<dbReference type="GO" id="GO:0003824">
    <property type="term" value="F:catalytic activity"/>
    <property type="evidence" value="ECO:0007669"/>
    <property type="project" value="InterPro"/>
</dbReference>
<dbReference type="Pfam" id="PF00378">
    <property type="entry name" value="ECH_1"/>
    <property type="match status" value="1"/>
</dbReference>
<dbReference type="CDD" id="cd06558">
    <property type="entry name" value="crotonase-like"/>
    <property type="match status" value="1"/>
</dbReference>
<sequence length="262" mass="28393">MKYVRIERQGAISIVSFDRGKPANPLSYDLMSELTEVARSFEGDHQTSAVILTGRSDNFSMGFDLSDPETQKLRDAGLAERREAVTTGKRMCQAWENVQALTISAIEGWCVGGGVALSVATDLRVMGESAGLYVPEIERGLNMSWGSVPRITNLVGPAKAKRLIILAEKCPAQRALDWGLADWLSKDGTTLEKSMDLATLAASLPPVAVRMCKQSINAYANALAGVASQADHDQFALAQDSNDADEGIRAFLERRKPNFTGE</sequence>
<dbReference type="InterPro" id="IPR001753">
    <property type="entry name" value="Enoyl-CoA_hydra/iso"/>
</dbReference>
<evidence type="ECO:0000256" key="2">
    <source>
        <dbReference type="RuleBase" id="RU003707"/>
    </source>
</evidence>
<organism evidence="3 4">
    <name type="scientific">Parasedimentitalea psychrophila</name>
    <dbReference type="NCBI Taxonomy" id="2997337"/>
    <lineage>
        <taxon>Bacteria</taxon>
        <taxon>Pseudomonadati</taxon>
        <taxon>Pseudomonadota</taxon>
        <taxon>Alphaproteobacteria</taxon>
        <taxon>Rhodobacterales</taxon>
        <taxon>Paracoccaceae</taxon>
        <taxon>Parasedimentitalea</taxon>
    </lineage>
</organism>
<evidence type="ECO:0000313" key="4">
    <source>
        <dbReference type="Proteomes" id="UP001238334"/>
    </source>
</evidence>
<evidence type="ECO:0000313" key="3">
    <source>
        <dbReference type="EMBL" id="WIY25030.1"/>
    </source>
</evidence>
<dbReference type="PANTHER" id="PTHR11941">
    <property type="entry name" value="ENOYL-COA HYDRATASE-RELATED"/>
    <property type="match status" value="1"/>
</dbReference>
<protein>
    <submittedName>
        <fullName evidence="3">Enoyl-CoA hydratase/isomerase family protein</fullName>
    </submittedName>
</protein>
<dbReference type="EMBL" id="CP127247">
    <property type="protein sequence ID" value="WIY25030.1"/>
    <property type="molecule type" value="Genomic_DNA"/>
</dbReference>
<dbReference type="InterPro" id="IPR018376">
    <property type="entry name" value="Enoyl-CoA_hyd/isom_CS"/>
</dbReference>
<dbReference type="KEGG" id="ppso:QPJ95_21495"/>
<dbReference type="AlphaFoldDB" id="A0A9Y2KZ81"/>